<name>A0A0H5CG16_CYBJN</name>
<gene>
    <name evidence="11" type="primary">ALG14</name>
    <name evidence="12" type="ORF">BN1211_4161</name>
</gene>
<dbReference type="GO" id="GO:0004577">
    <property type="term" value="F:N-acetylglucosaminyldiphosphodolichol N-acetylglucosaminyltransferase activity"/>
    <property type="evidence" value="ECO:0007669"/>
    <property type="project" value="TreeGrafter"/>
</dbReference>
<comment type="caution">
    <text evidence="11">Lacks conserved residue(s) required for the propagation of feature annotation.</text>
</comment>
<sequence>MNYLILFLGVYASMMWKLYSTAEGGDRWPFWSLLMVGYTASMMRLCFVIPCFNLNRSISRKTWNDKTLMVFLGSGGHTGEMLRMLSTVKSLDSLKHITFVTSTGDEGSQKMLTKFIEERSLRASYSFVDLPRARRVGEPLVSSFLSTVKSIMFVFNVFPNIEYPPDILMLNGPGTTVPLAIFYTFLNVVQFSHTTKIFYIESLARVNSLSTSGMICRPLAHRFLVQWPKLAVKTSTEYKGILV</sequence>
<dbReference type="EMBL" id="CDQK01000004">
    <property type="protein sequence ID" value="CEP23549.1"/>
    <property type="molecule type" value="Genomic_DNA"/>
</dbReference>
<evidence type="ECO:0000256" key="3">
    <source>
        <dbReference type="ARBA" id="ARBA00009731"/>
    </source>
</evidence>
<evidence type="ECO:0000256" key="5">
    <source>
        <dbReference type="ARBA" id="ARBA00017467"/>
    </source>
</evidence>
<dbReference type="AlphaFoldDB" id="A0A0H5CG16"/>
<comment type="function">
    <text evidence="11">Involved in protein N-glycosylation. Essential for the second step of the dolichol-linked oligosaccharide pathway. Anchors the catalytic subunit ALG13 to the ER.</text>
</comment>
<reference evidence="13" key="1">
    <citation type="journal article" date="2015" name="J. Biotechnol.">
        <title>The structure of the Cyberlindnera jadinii genome and its relation to Candida utilis analyzed by the occurrence of single nucleotide polymorphisms.</title>
        <authorList>
            <person name="Rupp O."/>
            <person name="Brinkrolf K."/>
            <person name="Buerth C."/>
            <person name="Kunigo M."/>
            <person name="Schneider J."/>
            <person name="Jaenicke S."/>
            <person name="Goesmann A."/>
            <person name="Puehler A."/>
            <person name="Jaeger K.-E."/>
            <person name="Ernst J.F."/>
        </authorList>
    </citation>
    <scope>NUCLEOTIDE SEQUENCE [LARGE SCALE GENOMIC DNA]</scope>
    <source>
        <strain evidence="13">ATCC 18201 / CBS 1600 / BCRC 20928 / JCM 3617 / NBRC 0987 / NRRL Y-1542</strain>
    </source>
</reference>
<evidence type="ECO:0000256" key="7">
    <source>
        <dbReference type="ARBA" id="ARBA00022824"/>
    </source>
</evidence>
<keyword evidence="7 11" id="KW-0256">Endoplasmic reticulum</keyword>
<evidence type="ECO:0000256" key="10">
    <source>
        <dbReference type="ARBA" id="ARBA00032062"/>
    </source>
</evidence>
<protein>
    <recommendedName>
        <fullName evidence="5 11">UDP-N-acetylglucosamine transferase subunit ALG14</fullName>
    </recommendedName>
    <alternativeName>
        <fullName evidence="10 11">Asparagine-linked glycosylation protein 14</fullName>
    </alternativeName>
</protein>
<comment type="similarity">
    <text evidence="3 11">Belongs to the ALG14 family.</text>
</comment>
<feature type="transmembrane region" description="Helical" evidence="11">
    <location>
        <begin position="30"/>
        <end position="52"/>
    </location>
</feature>
<feature type="transmembrane region" description="Helical" evidence="11">
    <location>
        <begin position="140"/>
        <end position="161"/>
    </location>
</feature>
<comment type="subunit">
    <text evidence="4 11">Heterodimer with ALG13 to form a functional enzyme.</text>
</comment>
<dbReference type="PANTHER" id="PTHR12154">
    <property type="entry name" value="GLYCOSYL TRANSFERASE-RELATED"/>
    <property type="match status" value="1"/>
</dbReference>
<evidence type="ECO:0000256" key="9">
    <source>
        <dbReference type="ARBA" id="ARBA00023136"/>
    </source>
</evidence>
<evidence type="ECO:0000256" key="2">
    <source>
        <dbReference type="ARBA" id="ARBA00004590"/>
    </source>
</evidence>
<evidence type="ECO:0000313" key="13">
    <source>
        <dbReference type="Proteomes" id="UP000038830"/>
    </source>
</evidence>
<dbReference type="InterPro" id="IPR013969">
    <property type="entry name" value="Oligosacch_biosynth_Alg14"/>
</dbReference>
<keyword evidence="9 11" id="KW-0472">Membrane</keyword>
<feature type="transmembrane region" description="Helical" evidence="11">
    <location>
        <begin position="167"/>
        <end position="186"/>
    </location>
</feature>
<evidence type="ECO:0000256" key="1">
    <source>
        <dbReference type="ARBA" id="ARBA00004389"/>
    </source>
</evidence>
<accession>A0A0H5CG16</accession>
<dbReference type="Proteomes" id="UP000038830">
    <property type="component" value="Unassembled WGS sequence"/>
</dbReference>
<dbReference type="GO" id="GO:0043541">
    <property type="term" value="C:UDP-N-acetylglucosamine transferase complex"/>
    <property type="evidence" value="ECO:0007669"/>
    <property type="project" value="TreeGrafter"/>
</dbReference>
<dbReference type="Gene3D" id="3.40.50.2000">
    <property type="entry name" value="Glycogen Phosphorylase B"/>
    <property type="match status" value="1"/>
</dbReference>
<dbReference type="PANTHER" id="PTHR12154:SF4">
    <property type="entry name" value="UDP-N-ACETYLGLUCOSAMINE TRANSFERASE SUBUNIT ALG14 HOMOLOG"/>
    <property type="match status" value="1"/>
</dbReference>
<organism evidence="12 13">
    <name type="scientific">Cyberlindnera jadinii (strain ATCC 18201 / CBS 1600 / BCRC 20928 / JCM 3617 / NBRC 0987 / NRRL Y-1542)</name>
    <name type="common">Torula yeast</name>
    <name type="synonym">Candida utilis</name>
    <dbReference type="NCBI Taxonomy" id="983966"/>
    <lineage>
        <taxon>Eukaryota</taxon>
        <taxon>Fungi</taxon>
        <taxon>Dikarya</taxon>
        <taxon>Ascomycota</taxon>
        <taxon>Saccharomycotina</taxon>
        <taxon>Saccharomycetes</taxon>
        <taxon>Phaffomycetales</taxon>
        <taxon>Phaffomycetaceae</taxon>
        <taxon>Cyberlindnera</taxon>
    </lineage>
</organism>
<evidence type="ECO:0000256" key="11">
    <source>
        <dbReference type="RuleBase" id="RU362127"/>
    </source>
</evidence>
<proteinExistence type="inferred from homology"/>
<dbReference type="GO" id="GO:0006488">
    <property type="term" value="P:dolichol-linked oligosaccharide biosynthetic process"/>
    <property type="evidence" value="ECO:0007669"/>
    <property type="project" value="InterPro"/>
</dbReference>
<keyword evidence="6 11" id="KW-0812">Transmembrane</keyword>
<dbReference type="GO" id="GO:0031965">
    <property type="term" value="C:nuclear membrane"/>
    <property type="evidence" value="ECO:0007669"/>
    <property type="project" value="UniProtKB-SubCell"/>
</dbReference>
<evidence type="ECO:0000256" key="6">
    <source>
        <dbReference type="ARBA" id="ARBA00022692"/>
    </source>
</evidence>
<evidence type="ECO:0000256" key="8">
    <source>
        <dbReference type="ARBA" id="ARBA00022989"/>
    </source>
</evidence>
<dbReference type="Pfam" id="PF08660">
    <property type="entry name" value="Alg14"/>
    <property type="match status" value="1"/>
</dbReference>
<evidence type="ECO:0000313" key="12">
    <source>
        <dbReference type="EMBL" id="CEP23549.1"/>
    </source>
</evidence>
<comment type="subcellular location">
    <subcellularLocation>
        <location evidence="1 11">Endoplasmic reticulum membrane</location>
        <topology evidence="1 11">Single-pass membrane protein</topology>
    </subcellularLocation>
    <subcellularLocation>
        <location evidence="2">Nucleus membrane</location>
        <topology evidence="2">Single-pass membrane protein</topology>
    </subcellularLocation>
</comment>
<keyword evidence="8 11" id="KW-1133">Transmembrane helix</keyword>
<evidence type="ECO:0000256" key="4">
    <source>
        <dbReference type="ARBA" id="ARBA00011335"/>
    </source>
</evidence>